<reference evidence="3" key="1">
    <citation type="submission" date="2017-03" db="EMBL/GenBank/DDBJ databases">
        <title>Genomes of endolithic fungi from Antarctica.</title>
        <authorList>
            <person name="Coleine C."/>
            <person name="Masonjones S."/>
            <person name="Stajich J.E."/>
        </authorList>
    </citation>
    <scope>NUCLEOTIDE SEQUENCE [LARGE SCALE GENOMIC DNA]</scope>
    <source>
        <strain evidence="3">CCFEE 5527</strain>
    </source>
</reference>
<dbReference type="EMBL" id="NAJO01000094">
    <property type="protein sequence ID" value="OQN95451.1"/>
    <property type="molecule type" value="Genomic_DNA"/>
</dbReference>
<dbReference type="SMART" id="SM00256">
    <property type="entry name" value="FBOX"/>
    <property type="match status" value="1"/>
</dbReference>
<dbReference type="AlphaFoldDB" id="A0A1V8S9D3"/>
<dbReference type="Pfam" id="PF12937">
    <property type="entry name" value="F-box-like"/>
    <property type="match status" value="1"/>
</dbReference>
<gene>
    <name evidence="2" type="ORF">B0A48_18407</name>
</gene>
<dbReference type="InterPro" id="IPR036322">
    <property type="entry name" value="WD40_repeat_dom_sf"/>
</dbReference>
<dbReference type="SUPFAM" id="SSF81383">
    <property type="entry name" value="F-box domain"/>
    <property type="match status" value="1"/>
</dbReference>
<dbReference type="InterPro" id="IPR001810">
    <property type="entry name" value="F-box_dom"/>
</dbReference>
<keyword evidence="3" id="KW-1185">Reference proteome</keyword>
<sequence>MVKRQAAAAGLDHDLTAAKRVCSNADHLRSLSTLSDELTLRILSYLPVSDLTLCQRLSHKFSSLAGDGQLWKAHYYDRFVRPRASRLPGIRDVSSRDARFATKASRWLDEGHLLEGRGRAGVKTNWKRQYKLRHNWTRGSCAVEEIKVAEKAPIPPVVVQMCDGIIYMASKAEGLRAWSAKCERRLLAQASLESSSLSPPTCLAVDASEDTTKPSTVVLGFEDGSFALYNMDAHAQTITRCHSSEPSSNGLIASVAIAWPYVVTMTATQLLSVYRCGASESGIDPVRDDGAPRLLHALKSHNIWPPLSTCLRVTADTVLVSVAYALPTYLSGWTVGVQEIQLSKSGELQRSKTASAIDEHYRPLAFSSIPMTSHLSPHSSGTTTPAFQESRQIHSKPTSLSHTHPYLLVSHPDNTLTLYMIFSTKDSLSISDGTRLWGHTSSVSGAYVGNRGKAVSISRQGDELRVWELEGGFMSSAARKRLAGGSVSVRVQPGTKTSIPEDTSQAGLDLVSHGIAKGSSRGSSVDEVDEHDRSELTLTRGWIGFDEENVVVLKEESQGRQALVVYDFT</sequence>
<protein>
    <recommendedName>
        <fullName evidence="1">F-box domain-containing protein</fullName>
    </recommendedName>
</protein>
<dbReference type="PROSITE" id="PS50181">
    <property type="entry name" value="FBOX"/>
    <property type="match status" value="1"/>
</dbReference>
<dbReference type="STRING" id="1507870.A0A1V8S9D3"/>
<dbReference type="InParanoid" id="A0A1V8S9D3"/>
<dbReference type="Gene3D" id="1.20.1280.50">
    <property type="match status" value="1"/>
</dbReference>
<proteinExistence type="predicted"/>
<evidence type="ECO:0000313" key="3">
    <source>
        <dbReference type="Proteomes" id="UP000192596"/>
    </source>
</evidence>
<evidence type="ECO:0000259" key="1">
    <source>
        <dbReference type="PROSITE" id="PS50181"/>
    </source>
</evidence>
<evidence type="ECO:0000313" key="2">
    <source>
        <dbReference type="EMBL" id="OQN95451.1"/>
    </source>
</evidence>
<comment type="caution">
    <text evidence="2">The sequence shown here is derived from an EMBL/GenBank/DDBJ whole genome shotgun (WGS) entry which is preliminary data.</text>
</comment>
<dbReference type="SUPFAM" id="SSF50978">
    <property type="entry name" value="WD40 repeat-like"/>
    <property type="match status" value="1"/>
</dbReference>
<dbReference type="InterPro" id="IPR036047">
    <property type="entry name" value="F-box-like_dom_sf"/>
</dbReference>
<dbReference type="Pfam" id="PF25499">
    <property type="entry name" value="Beta-prop_pof12"/>
    <property type="match status" value="1"/>
</dbReference>
<dbReference type="OrthoDB" id="3219396at2759"/>
<feature type="domain" description="F-box" evidence="1">
    <location>
        <begin position="28"/>
        <end position="74"/>
    </location>
</feature>
<accession>A0A1V8S9D3</accession>
<dbReference type="Proteomes" id="UP000192596">
    <property type="component" value="Unassembled WGS sequence"/>
</dbReference>
<name>A0A1V8S9D3_9PEZI</name>
<organism evidence="2 3">
    <name type="scientific">Cryoendolithus antarcticus</name>
    <dbReference type="NCBI Taxonomy" id="1507870"/>
    <lineage>
        <taxon>Eukaryota</taxon>
        <taxon>Fungi</taxon>
        <taxon>Dikarya</taxon>
        <taxon>Ascomycota</taxon>
        <taxon>Pezizomycotina</taxon>
        <taxon>Dothideomycetes</taxon>
        <taxon>Dothideomycetidae</taxon>
        <taxon>Cladosporiales</taxon>
        <taxon>Cladosporiaceae</taxon>
        <taxon>Cryoendolithus</taxon>
    </lineage>
</organism>